<sequence length="198" mass="22350">MKTIRPYTQRARAEASEATHLRIMDALVRLVAERSSMSIQLTEVAERAGVSVQTILRRFGSRDGLFDQTLAHESAKVEAEREAPAGNPPEALRILIDHYEQRGDGMMALLSQESADERARSIVTTGRAVHRRWVESVFAPWLGSGGTAERSERVRLLIAATDLYVWKLLRRDMGLSRQDTEAHMLRLLEGLLESFPRQ</sequence>
<evidence type="ECO:0000259" key="5">
    <source>
        <dbReference type="PROSITE" id="PS50977"/>
    </source>
</evidence>
<keyword evidence="7" id="KW-1185">Reference proteome</keyword>
<dbReference type="PANTHER" id="PTHR30055:SF234">
    <property type="entry name" value="HTH-TYPE TRANSCRIPTIONAL REGULATOR BETI"/>
    <property type="match status" value="1"/>
</dbReference>
<comment type="caution">
    <text evidence="6">The sequence shown here is derived from an EMBL/GenBank/DDBJ whole genome shotgun (WGS) entry which is preliminary data.</text>
</comment>
<keyword evidence="1" id="KW-0805">Transcription regulation</keyword>
<dbReference type="InterPro" id="IPR009057">
    <property type="entry name" value="Homeodomain-like_sf"/>
</dbReference>
<evidence type="ECO:0000256" key="1">
    <source>
        <dbReference type="ARBA" id="ARBA00023015"/>
    </source>
</evidence>
<organism evidence="6 7">
    <name type="scientific">Lysobacter korlensis</name>
    <dbReference type="NCBI Taxonomy" id="553636"/>
    <lineage>
        <taxon>Bacteria</taxon>
        <taxon>Pseudomonadati</taxon>
        <taxon>Pseudomonadota</taxon>
        <taxon>Gammaproteobacteria</taxon>
        <taxon>Lysobacterales</taxon>
        <taxon>Lysobacteraceae</taxon>
        <taxon>Lysobacter</taxon>
    </lineage>
</organism>
<dbReference type="SUPFAM" id="SSF46689">
    <property type="entry name" value="Homeodomain-like"/>
    <property type="match status" value="1"/>
</dbReference>
<keyword evidence="3" id="KW-0804">Transcription</keyword>
<dbReference type="Gene3D" id="1.10.357.10">
    <property type="entry name" value="Tetracycline Repressor, domain 2"/>
    <property type="match status" value="1"/>
</dbReference>
<dbReference type="Proteomes" id="UP001589896">
    <property type="component" value="Unassembled WGS sequence"/>
</dbReference>
<dbReference type="PANTHER" id="PTHR30055">
    <property type="entry name" value="HTH-TYPE TRANSCRIPTIONAL REGULATOR RUTR"/>
    <property type="match status" value="1"/>
</dbReference>
<feature type="domain" description="HTH tetR-type" evidence="5">
    <location>
        <begin position="17"/>
        <end position="77"/>
    </location>
</feature>
<dbReference type="PROSITE" id="PS50977">
    <property type="entry name" value="HTH_TETR_2"/>
    <property type="match status" value="1"/>
</dbReference>
<accession>A0ABV6S116</accession>
<gene>
    <name evidence="6" type="ORF">ACFFGH_28710</name>
</gene>
<dbReference type="InterPro" id="IPR050109">
    <property type="entry name" value="HTH-type_TetR-like_transc_reg"/>
</dbReference>
<dbReference type="RefSeq" id="WP_386675188.1">
    <property type="nucleotide sequence ID" value="NZ_JBHLTG010000009.1"/>
</dbReference>
<name>A0ABV6S116_9GAMM</name>
<keyword evidence="2 4" id="KW-0238">DNA-binding</keyword>
<evidence type="ECO:0000313" key="7">
    <source>
        <dbReference type="Proteomes" id="UP001589896"/>
    </source>
</evidence>
<reference evidence="6 7" key="1">
    <citation type="submission" date="2024-09" db="EMBL/GenBank/DDBJ databases">
        <authorList>
            <person name="Sun Q."/>
            <person name="Mori K."/>
        </authorList>
    </citation>
    <scope>NUCLEOTIDE SEQUENCE [LARGE SCALE GENOMIC DNA]</scope>
    <source>
        <strain evidence="6 7">KCTC 23076</strain>
    </source>
</reference>
<dbReference type="Pfam" id="PF00440">
    <property type="entry name" value="TetR_N"/>
    <property type="match status" value="1"/>
</dbReference>
<evidence type="ECO:0000256" key="4">
    <source>
        <dbReference type="PROSITE-ProRule" id="PRU00335"/>
    </source>
</evidence>
<dbReference type="EMBL" id="JBHLTG010000009">
    <property type="protein sequence ID" value="MFC0681833.1"/>
    <property type="molecule type" value="Genomic_DNA"/>
</dbReference>
<evidence type="ECO:0000256" key="2">
    <source>
        <dbReference type="ARBA" id="ARBA00023125"/>
    </source>
</evidence>
<protein>
    <submittedName>
        <fullName evidence="6">TetR/AcrR family transcriptional regulator</fullName>
    </submittedName>
</protein>
<dbReference type="InterPro" id="IPR001647">
    <property type="entry name" value="HTH_TetR"/>
</dbReference>
<feature type="DNA-binding region" description="H-T-H motif" evidence="4">
    <location>
        <begin position="40"/>
        <end position="59"/>
    </location>
</feature>
<evidence type="ECO:0000313" key="6">
    <source>
        <dbReference type="EMBL" id="MFC0681833.1"/>
    </source>
</evidence>
<proteinExistence type="predicted"/>
<evidence type="ECO:0000256" key="3">
    <source>
        <dbReference type="ARBA" id="ARBA00023163"/>
    </source>
</evidence>